<dbReference type="InterPro" id="IPR017972">
    <property type="entry name" value="Cyt_P450_CS"/>
</dbReference>
<feature type="compositionally biased region" description="Low complexity" evidence="4">
    <location>
        <begin position="20"/>
        <end position="38"/>
    </location>
</feature>
<dbReference type="EMBL" id="HBFA01006230">
    <property type="protein sequence ID" value="CAD8653942.1"/>
    <property type="molecule type" value="Transcribed_RNA"/>
</dbReference>
<dbReference type="PRINTS" id="PR00463">
    <property type="entry name" value="EP450I"/>
</dbReference>
<evidence type="ECO:0000256" key="1">
    <source>
        <dbReference type="ARBA" id="ARBA00010617"/>
    </source>
</evidence>
<dbReference type="Pfam" id="PF00067">
    <property type="entry name" value="p450"/>
    <property type="match status" value="1"/>
</dbReference>
<keyword evidence="2 3" id="KW-0479">Metal-binding</keyword>
<evidence type="ECO:0000256" key="4">
    <source>
        <dbReference type="SAM" id="MobiDB-lite"/>
    </source>
</evidence>
<organism evidence="5">
    <name type="scientific">Pyramimonas obovata</name>
    <dbReference type="NCBI Taxonomy" id="1411642"/>
    <lineage>
        <taxon>Eukaryota</taxon>
        <taxon>Viridiplantae</taxon>
        <taxon>Chlorophyta</taxon>
        <taxon>Pyramimonadophyceae</taxon>
        <taxon>Pyramimonadales</taxon>
        <taxon>Pyramimonadaceae</taxon>
        <taxon>Pyramimonas</taxon>
        <taxon>Pyramimonas incertae sedis</taxon>
    </lineage>
</organism>
<evidence type="ECO:0008006" key="6">
    <source>
        <dbReference type="Google" id="ProtNLM"/>
    </source>
</evidence>
<dbReference type="PANTHER" id="PTHR24291:SF183">
    <property type="entry name" value="CYTOCHROME P450 97B3, CHLOROPLASTIC"/>
    <property type="match status" value="1"/>
</dbReference>
<comment type="similarity">
    <text evidence="1 3">Belongs to the cytochrome P450 family.</text>
</comment>
<dbReference type="PRINTS" id="PR00385">
    <property type="entry name" value="P450"/>
</dbReference>
<dbReference type="GO" id="GO:0020037">
    <property type="term" value="F:heme binding"/>
    <property type="evidence" value="ECO:0007669"/>
    <property type="project" value="InterPro"/>
</dbReference>
<feature type="region of interest" description="Disordered" evidence="4">
    <location>
        <begin position="20"/>
        <end position="48"/>
    </location>
</feature>
<dbReference type="GO" id="GO:0016705">
    <property type="term" value="F:oxidoreductase activity, acting on paired donors, with incorporation or reduction of molecular oxygen"/>
    <property type="evidence" value="ECO:0007669"/>
    <property type="project" value="InterPro"/>
</dbReference>
<dbReference type="InterPro" id="IPR001128">
    <property type="entry name" value="Cyt_P450"/>
</dbReference>
<dbReference type="AlphaFoldDB" id="A0A7S0MX67"/>
<dbReference type="InterPro" id="IPR036396">
    <property type="entry name" value="Cyt_P450_sf"/>
</dbReference>
<dbReference type="GO" id="GO:0005506">
    <property type="term" value="F:iron ion binding"/>
    <property type="evidence" value="ECO:0007669"/>
    <property type="project" value="InterPro"/>
</dbReference>
<protein>
    <recommendedName>
        <fullName evidence="6">Cytochrome P450</fullName>
    </recommendedName>
</protein>
<gene>
    <name evidence="5" type="ORF">POBO1169_LOCUS3220</name>
</gene>
<comment type="cofactor">
    <cofactor evidence="2">
        <name>heme</name>
        <dbReference type="ChEBI" id="CHEBI:30413"/>
    </cofactor>
</comment>
<dbReference type="InterPro" id="IPR050196">
    <property type="entry name" value="Cytochrome_P450_Monoox"/>
</dbReference>
<dbReference type="GO" id="GO:0004497">
    <property type="term" value="F:monooxygenase activity"/>
    <property type="evidence" value="ECO:0007669"/>
    <property type="project" value="UniProtKB-KW"/>
</dbReference>
<accession>A0A7S0MX67</accession>
<dbReference type="PROSITE" id="PS00086">
    <property type="entry name" value="CYTOCHROME_P450"/>
    <property type="match status" value="1"/>
</dbReference>
<evidence type="ECO:0000256" key="3">
    <source>
        <dbReference type="RuleBase" id="RU000461"/>
    </source>
</evidence>
<evidence type="ECO:0000313" key="5">
    <source>
        <dbReference type="EMBL" id="CAD8653942.1"/>
    </source>
</evidence>
<dbReference type="InterPro" id="IPR002401">
    <property type="entry name" value="Cyt_P450_E_grp-I"/>
</dbReference>
<dbReference type="SUPFAM" id="SSF48264">
    <property type="entry name" value="Cytochrome P450"/>
    <property type="match status" value="1"/>
</dbReference>
<reference evidence="5" key="1">
    <citation type="submission" date="2021-01" db="EMBL/GenBank/DDBJ databases">
        <authorList>
            <person name="Corre E."/>
            <person name="Pelletier E."/>
            <person name="Niang G."/>
            <person name="Scheremetjew M."/>
            <person name="Finn R."/>
            <person name="Kale V."/>
            <person name="Holt S."/>
            <person name="Cochrane G."/>
            <person name="Meng A."/>
            <person name="Brown T."/>
            <person name="Cohen L."/>
        </authorList>
    </citation>
    <scope>NUCLEOTIDE SEQUENCE</scope>
    <source>
        <strain evidence="5">CCMP722</strain>
    </source>
</reference>
<keyword evidence="2 3" id="KW-0408">Iron</keyword>
<dbReference type="Gene3D" id="1.10.630.10">
    <property type="entry name" value="Cytochrome P450"/>
    <property type="match status" value="1"/>
</dbReference>
<name>A0A7S0MX67_9CHLO</name>
<feature type="binding site" description="axial binding residue" evidence="2">
    <location>
        <position position="557"/>
    </location>
    <ligand>
        <name>heme</name>
        <dbReference type="ChEBI" id="CHEBI:30413"/>
    </ligand>
    <ligandPart>
        <name>Fe</name>
        <dbReference type="ChEBI" id="CHEBI:18248"/>
    </ligandPart>
</feature>
<evidence type="ECO:0000256" key="2">
    <source>
        <dbReference type="PIRSR" id="PIRSR602401-1"/>
    </source>
</evidence>
<keyword evidence="2 3" id="KW-0349">Heme</keyword>
<sequence length="612" mass="68000">MEAIRSSIACTSGAALSSRPASRSARAARLSQRASTSQGVKLAAHVGKRGNANARRTVSIKAVEVKEAEVKEEGACPMGSDTEPEEYDLNAIVAPENSKITLKDTISLWTTNIMQMYGDAPSVDGAPVAEGAVDDLVGGPLFLALQRYFEKYGGIYKLAFGPKAFIVVSDPLAAKEILRTRATSFDKGILAEILEPIMGTGLIPADLETWKVRRRAIVPGFHNAWLQCMVDLFADCSDILADKLGKAADEEEVLDMEAQFCSVALDIIGKAVFNYDFGSVKKESPVIQAVYNVLREAEHRSTFYFPYWNIPGSSLVVPRQRRFQADLKLINDVLTKLIREANESRTAADLEDLQDMDYEKVQDPSLLRFLVDLRGEETTNKQLRDDLMTMLVAGHETTAAVLTWAAFLLSTHPEIMAQVQAEVDEVMGDSSRPKYEQLASLELVRYTIAESLRLYPEPPLLIRRTVEEVELPQATTDEKIKLLKGTDIFIAVWNLHRSEALWDEPNAFNPMRWKSKFENPEMKGWGGFDPSLVKGFYPNEIATDFAYLPFGGGIRKCVGDQFAIMESTVVLANLLHQYSFELACPKEDIGMETGATIHTSSGLPMRIRRRNK</sequence>
<keyword evidence="3" id="KW-0503">Monooxygenase</keyword>
<keyword evidence="3" id="KW-0560">Oxidoreductase</keyword>
<proteinExistence type="inferred from homology"/>
<dbReference type="PANTHER" id="PTHR24291">
    <property type="entry name" value="CYTOCHROME P450 FAMILY 4"/>
    <property type="match status" value="1"/>
</dbReference>
<dbReference type="CDD" id="cd11046">
    <property type="entry name" value="CYP97"/>
    <property type="match status" value="1"/>
</dbReference>